<keyword evidence="4" id="KW-0067">ATP-binding</keyword>
<keyword evidence="2 7" id="KW-0812">Transmembrane</keyword>
<dbReference type="InterPro" id="IPR011527">
    <property type="entry name" value="ABC1_TM_dom"/>
</dbReference>
<keyword evidence="6 7" id="KW-0472">Membrane</keyword>
<dbReference type="PANTHER" id="PTHR24223">
    <property type="entry name" value="ATP-BINDING CASSETTE SUB-FAMILY C"/>
    <property type="match status" value="1"/>
</dbReference>
<dbReference type="PANTHER" id="PTHR24223:SF241">
    <property type="entry name" value="MULTIDRUG RESISTANCE-ASSOCIATED PROTEIN 1"/>
    <property type="match status" value="1"/>
</dbReference>
<dbReference type="Pfam" id="PF00664">
    <property type="entry name" value="ABC_membrane"/>
    <property type="match status" value="2"/>
</dbReference>
<keyword evidence="3" id="KW-0547">Nucleotide-binding</keyword>
<feature type="non-terminal residue" evidence="9">
    <location>
        <position position="1"/>
    </location>
</feature>
<dbReference type="InterPro" id="IPR036640">
    <property type="entry name" value="ABC1_TM_sf"/>
</dbReference>
<sequence>LLILFVNDSSAPAWQGFFYTALLFICTCVQSLILQRYFHVCFVSGMRLRTAIIGAVYRKALVISNAARRTSTVGEIVNLMSVDAQRFMDLVTYINMVWSAPLQVVLALYFLWQMKSKDSRIKLMNEMLNGIKVLKLYAWELAFKEKVSEIREHELRVLKRAAYLGAMSTFTWVCAPILGSVAYVPQQAWIQNSTLKENIMFGQERREDWYDHVVKACALQPDLEMLPAGDETEIGEKVWTEGHSVHFAL</sequence>
<comment type="caution">
    <text evidence="9">The sequence shown here is derived from an EMBL/GenBank/DDBJ whole genome shotgun (WGS) entry which is preliminary data.</text>
</comment>
<evidence type="ECO:0000256" key="5">
    <source>
        <dbReference type="ARBA" id="ARBA00022989"/>
    </source>
</evidence>
<evidence type="ECO:0000256" key="7">
    <source>
        <dbReference type="SAM" id="Phobius"/>
    </source>
</evidence>
<protein>
    <recommendedName>
        <fullName evidence="8">ABC transmembrane type-1 domain-containing protein</fullName>
    </recommendedName>
</protein>
<dbReference type="SUPFAM" id="SSF90123">
    <property type="entry name" value="ABC transporter transmembrane region"/>
    <property type="match status" value="1"/>
</dbReference>
<evidence type="ECO:0000256" key="2">
    <source>
        <dbReference type="ARBA" id="ARBA00022692"/>
    </source>
</evidence>
<dbReference type="InterPro" id="IPR027417">
    <property type="entry name" value="P-loop_NTPase"/>
</dbReference>
<dbReference type="InterPro" id="IPR050173">
    <property type="entry name" value="ABC_transporter_C-like"/>
</dbReference>
<dbReference type="EMBL" id="JAHRIN010077769">
    <property type="protein sequence ID" value="MEQ2218890.1"/>
    <property type="molecule type" value="Genomic_DNA"/>
</dbReference>
<proteinExistence type="predicted"/>
<keyword evidence="1" id="KW-0813">Transport</keyword>
<reference evidence="9 10" key="1">
    <citation type="submission" date="2021-06" db="EMBL/GenBank/DDBJ databases">
        <authorList>
            <person name="Palmer J.M."/>
        </authorList>
    </citation>
    <scope>NUCLEOTIDE SEQUENCE [LARGE SCALE GENOMIC DNA]</scope>
    <source>
        <strain evidence="9 10">XC_2019</strain>
        <tissue evidence="9">Muscle</tissue>
    </source>
</reference>
<evidence type="ECO:0000256" key="3">
    <source>
        <dbReference type="ARBA" id="ARBA00022741"/>
    </source>
</evidence>
<feature type="transmembrane region" description="Helical" evidence="7">
    <location>
        <begin position="16"/>
        <end position="34"/>
    </location>
</feature>
<keyword evidence="10" id="KW-1185">Reference proteome</keyword>
<feature type="transmembrane region" description="Helical" evidence="7">
    <location>
        <begin position="161"/>
        <end position="184"/>
    </location>
</feature>
<evidence type="ECO:0000313" key="9">
    <source>
        <dbReference type="EMBL" id="MEQ2218890.1"/>
    </source>
</evidence>
<evidence type="ECO:0000256" key="1">
    <source>
        <dbReference type="ARBA" id="ARBA00022448"/>
    </source>
</evidence>
<feature type="domain" description="ABC transmembrane type-1" evidence="8">
    <location>
        <begin position="1"/>
        <end position="182"/>
    </location>
</feature>
<keyword evidence="5 7" id="KW-1133">Transmembrane helix</keyword>
<dbReference type="Proteomes" id="UP001434883">
    <property type="component" value="Unassembled WGS sequence"/>
</dbReference>
<accession>A0ABV0SEC0</accession>
<evidence type="ECO:0000256" key="6">
    <source>
        <dbReference type="ARBA" id="ARBA00023136"/>
    </source>
</evidence>
<name>A0ABV0SEC0_9TELE</name>
<evidence type="ECO:0000256" key="4">
    <source>
        <dbReference type="ARBA" id="ARBA00022840"/>
    </source>
</evidence>
<feature type="transmembrane region" description="Helical" evidence="7">
    <location>
        <begin position="87"/>
        <end position="112"/>
    </location>
</feature>
<gene>
    <name evidence="9" type="ORF">XENOCAPTIV_009563</name>
</gene>
<dbReference type="SUPFAM" id="SSF52540">
    <property type="entry name" value="P-loop containing nucleoside triphosphate hydrolases"/>
    <property type="match status" value="1"/>
</dbReference>
<dbReference type="CDD" id="cd18595">
    <property type="entry name" value="ABC_6TM_MRP1_2_3_6_D1_like"/>
    <property type="match status" value="1"/>
</dbReference>
<evidence type="ECO:0000259" key="8">
    <source>
        <dbReference type="PROSITE" id="PS50929"/>
    </source>
</evidence>
<evidence type="ECO:0000313" key="10">
    <source>
        <dbReference type="Proteomes" id="UP001434883"/>
    </source>
</evidence>
<dbReference type="PROSITE" id="PS50929">
    <property type="entry name" value="ABC_TM1F"/>
    <property type="match status" value="1"/>
</dbReference>
<dbReference type="Gene3D" id="1.20.1560.10">
    <property type="entry name" value="ABC transporter type 1, transmembrane domain"/>
    <property type="match status" value="1"/>
</dbReference>
<organism evidence="9 10">
    <name type="scientific">Xenoophorus captivus</name>
    <dbReference type="NCBI Taxonomy" id="1517983"/>
    <lineage>
        <taxon>Eukaryota</taxon>
        <taxon>Metazoa</taxon>
        <taxon>Chordata</taxon>
        <taxon>Craniata</taxon>
        <taxon>Vertebrata</taxon>
        <taxon>Euteleostomi</taxon>
        <taxon>Actinopterygii</taxon>
        <taxon>Neopterygii</taxon>
        <taxon>Teleostei</taxon>
        <taxon>Neoteleostei</taxon>
        <taxon>Acanthomorphata</taxon>
        <taxon>Ovalentaria</taxon>
        <taxon>Atherinomorphae</taxon>
        <taxon>Cyprinodontiformes</taxon>
        <taxon>Goodeidae</taxon>
        <taxon>Xenoophorus</taxon>
    </lineage>
</organism>